<gene>
    <name evidence="1" type="ORF">J40TS1_35020</name>
</gene>
<dbReference type="EMBL" id="BOSE01000007">
    <property type="protein sequence ID" value="GIP17860.1"/>
    <property type="molecule type" value="Genomic_DNA"/>
</dbReference>
<sequence>MTVIILIGLILYHIPSKYERNYQVSTIDGEIANFKIDITYYRLLLVPNRVEGKITLNEITYRSFQPDSNRNFIQRLYKKINGELEYPWFIADGAVGSEELKRIVIILDESNIFEQSYFMQYDERISPTSKVFYGPAINANEAIILSKKFMDS</sequence>
<dbReference type="RefSeq" id="WP_213517663.1">
    <property type="nucleotide sequence ID" value="NZ_BOSE01000007.1"/>
</dbReference>
<accession>A0A919YR23</accession>
<proteinExistence type="predicted"/>
<dbReference type="AlphaFoldDB" id="A0A919YR23"/>
<reference evidence="1" key="1">
    <citation type="submission" date="2021-03" db="EMBL/GenBank/DDBJ databases">
        <title>Antimicrobial resistance genes in bacteria isolated from Japanese honey, and their potential for conferring macrolide and lincosamide resistance in the American foulbrood pathogen Paenibacillus larvae.</title>
        <authorList>
            <person name="Okamoto M."/>
            <person name="Kumagai M."/>
            <person name="Kanamori H."/>
            <person name="Takamatsu D."/>
        </authorList>
    </citation>
    <scope>NUCLEOTIDE SEQUENCE</scope>
    <source>
        <strain evidence="1">J40TS1</strain>
    </source>
</reference>
<protein>
    <submittedName>
        <fullName evidence="1">Uncharacterized protein</fullName>
    </submittedName>
</protein>
<evidence type="ECO:0000313" key="2">
    <source>
        <dbReference type="Proteomes" id="UP000683139"/>
    </source>
</evidence>
<keyword evidence="2" id="KW-1185">Reference proteome</keyword>
<organism evidence="1 2">
    <name type="scientific">Paenibacillus montaniterrae</name>
    <dbReference type="NCBI Taxonomy" id="429341"/>
    <lineage>
        <taxon>Bacteria</taxon>
        <taxon>Bacillati</taxon>
        <taxon>Bacillota</taxon>
        <taxon>Bacilli</taxon>
        <taxon>Bacillales</taxon>
        <taxon>Paenibacillaceae</taxon>
        <taxon>Paenibacillus</taxon>
    </lineage>
</organism>
<evidence type="ECO:0000313" key="1">
    <source>
        <dbReference type="EMBL" id="GIP17860.1"/>
    </source>
</evidence>
<comment type="caution">
    <text evidence="1">The sequence shown here is derived from an EMBL/GenBank/DDBJ whole genome shotgun (WGS) entry which is preliminary data.</text>
</comment>
<dbReference type="Proteomes" id="UP000683139">
    <property type="component" value="Unassembled WGS sequence"/>
</dbReference>
<name>A0A919YR23_9BACL</name>